<dbReference type="EMBL" id="CP158165">
    <property type="protein sequence ID" value="XBV22222.1"/>
    <property type="molecule type" value="Genomic_DNA"/>
</dbReference>
<protein>
    <submittedName>
        <fullName evidence="2">Uncharacterized protein</fullName>
    </submittedName>
</protein>
<organism evidence="2">
    <name type="scientific">Kribbella sp. HUAS MG21</name>
    <dbReference type="NCBI Taxonomy" id="3160966"/>
    <lineage>
        <taxon>Bacteria</taxon>
        <taxon>Bacillati</taxon>
        <taxon>Actinomycetota</taxon>
        <taxon>Actinomycetes</taxon>
        <taxon>Propionibacteriales</taxon>
        <taxon>Kribbellaceae</taxon>
        <taxon>Kribbella</taxon>
    </lineage>
</organism>
<feature type="region of interest" description="Disordered" evidence="1">
    <location>
        <begin position="73"/>
        <end position="92"/>
    </location>
</feature>
<sequence length="92" mass="10221">MNGMEPVRTRHAYADWTLRGFPLPGHVLVLTETGWRRGWLLARENGPTGWIGLVQYELGNLEITEHLAADHIASPDVWTTGEPTSDQEGSPS</sequence>
<name>A0AAU7T692_9ACTN</name>
<accession>A0AAU7T692</accession>
<dbReference type="RefSeq" id="WP_350275068.1">
    <property type="nucleotide sequence ID" value="NZ_CP158165.1"/>
</dbReference>
<reference evidence="2" key="1">
    <citation type="submission" date="2024-06" db="EMBL/GenBank/DDBJ databases">
        <title>Kribbella sp. strain HUAS MG21 genome sequences.</title>
        <authorList>
            <person name="Mo P."/>
        </authorList>
    </citation>
    <scope>NUCLEOTIDE SEQUENCE</scope>
    <source>
        <strain evidence="2">HUAS MG21</strain>
    </source>
</reference>
<evidence type="ECO:0000256" key="1">
    <source>
        <dbReference type="SAM" id="MobiDB-lite"/>
    </source>
</evidence>
<dbReference type="AlphaFoldDB" id="A0AAU7T692"/>
<proteinExistence type="predicted"/>
<feature type="compositionally biased region" description="Polar residues" evidence="1">
    <location>
        <begin position="81"/>
        <end position="92"/>
    </location>
</feature>
<evidence type="ECO:0000313" key="2">
    <source>
        <dbReference type="EMBL" id="XBV22222.1"/>
    </source>
</evidence>
<gene>
    <name evidence="2" type="ORF">ABN611_27105</name>
</gene>